<dbReference type="EMBL" id="MPUH01000157">
    <property type="protein sequence ID" value="OMJ88174.1"/>
    <property type="molecule type" value="Genomic_DNA"/>
</dbReference>
<dbReference type="AlphaFoldDB" id="A0A1R2CGP8"/>
<protein>
    <recommendedName>
        <fullName evidence="5">Lebercilin domain-containing protein</fullName>
    </recommendedName>
</protein>
<feature type="region of interest" description="Disordered" evidence="2">
    <location>
        <begin position="281"/>
        <end position="309"/>
    </location>
</feature>
<dbReference type="Proteomes" id="UP000187209">
    <property type="component" value="Unassembled WGS sequence"/>
</dbReference>
<reference evidence="3 4" key="1">
    <citation type="submission" date="2016-11" db="EMBL/GenBank/DDBJ databases">
        <title>The macronuclear genome of Stentor coeruleus: a giant cell with tiny introns.</title>
        <authorList>
            <person name="Slabodnick M."/>
            <person name="Ruby J.G."/>
            <person name="Reiff S.B."/>
            <person name="Swart E.C."/>
            <person name="Gosai S."/>
            <person name="Prabakaran S."/>
            <person name="Witkowska E."/>
            <person name="Larue G.E."/>
            <person name="Fisher S."/>
            <person name="Freeman R.M."/>
            <person name="Gunawardena J."/>
            <person name="Chu W."/>
            <person name="Stover N.A."/>
            <person name="Gregory B.D."/>
            <person name="Nowacki M."/>
            <person name="Derisi J."/>
            <person name="Roy S.W."/>
            <person name="Marshall W.F."/>
            <person name="Sood P."/>
        </authorList>
    </citation>
    <scope>NUCLEOTIDE SEQUENCE [LARGE SCALE GENOMIC DNA]</scope>
    <source>
        <strain evidence="3">WM001</strain>
    </source>
</reference>
<comment type="caution">
    <text evidence="3">The sequence shown here is derived from an EMBL/GenBank/DDBJ whole genome shotgun (WGS) entry which is preliminary data.</text>
</comment>
<evidence type="ECO:0008006" key="5">
    <source>
        <dbReference type="Google" id="ProtNLM"/>
    </source>
</evidence>
<keyword evidence="1" id="KW-0175">Coiled coil</keyword>
<feature type="compositionally biased region" description="Basic and acidic residues" evidence="2">
    <location>
        <begin position="291"/>
        <end position="309"/>
    </location>
</feature>
<evidence type="ECO:0000256" key="2">
    <source>
        <dbReference type="SAM" id="MobiDB-lite"/>
    </source>
</evidence>
<name>A0A1R2CGP8_9CILI</name>
<evidence type="ECO:0000313" key="4">
    <source>
        <dbReference type="Proteomes" id="UP000187209"/>
    </source>
</evidence>
<gene>
    <name evidence="3" type="ORF">SteCoe_9907</name>
</gene>
<feature type="coiled-coil region" evidence="1">
    <location>
        <begin position="185"/>
        <end position="275"/>
    </location>
</feature>
<proteinExistence type="predicted"/>
<keyword evidence="4" id="KW-1185">Reference proteome</keyword>
<evidence type="ECO:0000313" key="3">
    <source>
        <dbReference type="EMBL" id="OMJ88174.1"/>
    </source>
</evidence>
<feature type="compositionally biased region" description="Basic residues" evidence="2">
    <location>
        <begin position="281"/>
        <end position="290"/>
    </location>
</feature>
<accession>A0A1R2CGP8</accession>
<sequence length="309" mass="36858">MKREQNFPNYDNKLQDSQEKFSNFQNEPIRDSYEYLDYIKKIRFAKKENKMIKDEMQKLNKSLDKIIKTQKSYRSRNMVSPSDFSEEELNKKLETTEQLIQKYRKDIEIIKTHSITPDKQQKLSLHNEIETLQQDLKSLESENILLSKSQGQPPSNSILNKIEEKALAKDYLQLKEKQRLLEGLLREDDKIIKSLKEKLNEHKDEQIKDSDTETKPKINLEEIEKLKEKIASLEELKKTEELSWKAKIQELVSSIESKKLEIIELETEYKDKDRNCRAKKIQIKTQQRKNRLAEQFKSPEKVRNENNIE</sequence>
<organism evidence="3 4">
    <name type="scientific">Stentor coeruleus</name>
    <dbReference type="NCBI Taxonomy" id="5963"/>
    <lineage>
        <taxon>Eukaryota</taxon>
        <taxon>Sar</taxon>
        <taxon>Alveolata</taxon>
        <taxon>Ciliophora</taxon>
        <taxon>Postciliodesmatophora</taxon>
        <taxon>Heterotrichea</taxon>
        <taxon>Heterotrichida</taxon>
        <taxon>Stentoridae</taxon>
        <taxon>Stentor</taxon>
    </lineage>
</organism>
<feature type="coiled-coil region" evidence="1">
    <location>
        <begin position="42"/>
        <end position="149"/>
    </location>
</feature>
<evidence type="ECO:0000256" key="1">
    <source>
        <dbReference type="SAM" id="Coils"/>
    </source>
</evidence>